<dbReference type="EMBL" id="OX459940">
    <property type="protein sequence ID" value="CAI9174754.1"/>
    <property type="molecule type" value="Genomic_DNA"/>
</dbReference>
<organism evidence="2 3">
    <name type="scientific">Rangifer tarandus platyrhynchus</name>
    <name type="common">Svalbard reindeer</name>
    <dbReference type="NCBI Taxonomy" id="3082113"/>
    <lineage>
        <taxon>Eukaryota</taxon>
        <taxon>Metazoa</taxon>
        <taxon>Chordata</taxon>
        <taxon>Craniata</taxon>
        <taxon>Vertebrata</taxon>
        <taxon>Euteleostomi</taxon>
        <taxon>Mammalia</taxon>
        <taxon>Eutheria</taxon>
        <taxon>Laurasiatheria</taxon>
        <taxon>Artiodactyla</taxon>
        <taxon>Ruminantia</taxon>
        <taxon>Pecora</taxon>
        <taxon>Cervidae</taxon>
        <taxon>Odocoileinae</taxon>
        <taxon>Rangifer</taxon>
    </lineage>
</organism>
<keyword evidence="3" id="KW-1185">Reference proteome</keyword>
<evidence type="ECO:0000313" key="2">
    <source>
        <dbReference type="EMBL" id="CAI9174754.1"/>
    </source>
</evidence>
<gene>
    <name evidence="2" type="ORF">MRATA1EN1_LOCUS23716</name>
</gene>
<proteinExistence type="predicted"/>
<name>A0ABN8ZM08_RANTA</name>
<sequence length="148" mass="16719">MALQQPEGLAERSGDQVGRGSYSHRLLERKMTQMRRRRRGTVGDTEHREAQCHRRSILSTQQSRALQDFTLHSTLTVFEPVFTASYCSRIQEQGLWKWEAGADVEDSPFPRGDRDTSFQQAKPHPGGSTGEWADPGLSPALDHVETQL</sequence>
<protein>
    <submittedName>
        <fullName evidence="2">Uncharacterized protein</fullName>
    </submittedName>
</protein>
<dbReference type="Proteomes" id="UP001176941">
    <property type="component" value="Chromosome 4"/>
</dbReference>
<evidence type="ECO:0000256" key="1">
    <source>
        <dbReference type="SAM" id="MobiDB-lite"/>
    </source>
</evidence>
<feature type="region of interest" description="Disordered" evidence="1">
    <location>
        <begin position="101"/>
        <end position="148"/>
    </location>
</feature>
<reference evidence="2" key="1">
    <citation type="submission" date="2023-04" db="EMBL/GenBank/DDBJ databases">
        <authorList>
            <consortium name="ELIXIR-Norway"/>
        </authorList>
    </citation>
    <scope>NUCLEOTIDE SEQUENCE [LARGE SCALE GENOMIC DNA]</scope>
</reference>
<evidence type="ECO:0000313" key="3">
    <source>
        <dbReference type="Proteomes" id="UP001176941"/>
    </source>
</evidence>
<accession>A0ABN8ZM08</accession>
<feature type="region of interest" description="Disordered" evidence="1">
    <location>
        <begin position="1"/>
        <end position="63"/>
    </location>
</feature>